<feature type="region of interest" description="Disordered" evidence="1">
    <location>
        <begin position="69"/>
        <end position="97"/>
    </location>
</feature>
<evidence type="ECO:0000313" key="2">
    <source>
        <dbReference type="EMBL" id="MCA9727074.1"/>
    </source>
</evidence>
<evidence type="ECO:0000256" key="1">
    <source>
        <dbReference type="SAM" id="MobiDB-lite"/>
    </source>
</evidence>
<comment type="caution">
    <text evidence="2">The sequence shown here is derived from an EMBL/GenBank/DDBJ whole genome shotgun (WGS) entry which is preliminary data.</text>
</comment>
<dbReference type="Proteomes" id="UP000697710">
    <property type="component" value="Unassembled WGS sequence"/>
</dbReference>
<protein>
    <submittedName>
        <fullName evidence="2">Uncharacterized protein</fullName>
    </submittedName>
</protein>
<accession>A0A956LX00</accession>
<sequence length="97" mass="11111">MTPKKRVDAIWRRLRRISAAISQDVPVDWEEEHDRIPEAKRPLRRLRQLEAVARANRMIVASFRSVVNAESDPGLPDASRDAPGEEDGDQILDEGRR</sequence>
<name>A0A956LX00_UNCEI</name>
<organism evidence="2 3">
    <name type="scientific">Eiseniibacteriota bacterium</name>
    <dbReference type="NCBI Taxonomy" id="2212470"/>
    <lineage>
        <taxon>Bacteria</taxon>
        <taxon>Candidatus Eiseniibacteriota</taxon>
    </lineage>
</organism>
<feature type="compositionally biased region" description="Acidic residues" evidence="1">
    <location>
        <begin position="84"/>
        <end position="97"/>
    </location>
</feature>
<proteinExistence type="predicted"/>
<dbReference type="EMBL" id="JAGQHR010000105">
    <property type="protein sequence ID" value="MCA9727074.1"/>
    <property type="molecule type" value="Genomic_DNA"/>
</dbReference>
<dbReference type="AlphaFoldDB" id="A0A956LX00"/>
<reference evidence="2" key="2">
    <citation type="journal article" date="2021" name="Microbiome">
        <title>Successional dynamics and alternative stable states in a saline activated sludge microbial community over 9 years.</title>
        <authorList>
            <person name="Wang Y."/>
            <person name="Ye J."/>
            <person name="Ju F."/>
            <person name="Liu L."/>
            <person name="Boyd J.A."/>
            <person name="Deng Y."/>
            <person name="Parks D.H."/>
            <person name="Jiang X."/>
            <person name="Yin X."/>
            <person name="Woodcroft B.J."/>
            <person name="Tyson G.W."/>
            <person name="Hugenholtz P."/>
            <person name="Polz M.F."/>
            <person name="Zhang T."/>
        </authorList>
    </citation>
    <scope>NUCLEOTIDE SEQUENCE</scope>
    <source>
        <strain evidence="2">HKST-UBA01</strain>
    </source>
</reference>
<evidence type="ECO:0000313" key="3">
    <source>
        <dbReference type="Proteomes" id="UP000697710"/>
    </source>
</evidence>
<reference evidence="2" key="1">
    <citation type="submission" date="2020-04" db="EMBL/GenBank/DDBJ databases">
        <authorList>
            <person name="Zhang T."/>
        </authorList>
    </citation>
    <scope>NUCLEOTIDE SEQUENCE</scope>
    <source>
        <strain evidence="2">HKST-UBA01</strain>
    </source>
</reference>
<gene>
    <name evidence="2" type="ORF">KC729_05270</name>
</gene>